<protein>
    <submittedName>
        <fullName evidence="1">mRNA interferase</fullName>
    </submittedName>
</protein>
<dbReference type="OrthoDB" id="10010758at2"/>
<proteinExistence type="predicted"/>
<dbReference type="AlphaFoldDB" id="A0A401IFW7"/>
<dbReference type="EMBL" id="BDQK01000006">
    <property type="protein sequence ID" value="GBF80185.1"/>
    <property type="molecule type" value="Genomic_DNA"/>
</dbReference>
<comment type="caution">
    <text evidence="1">The sequence shown here is derived from an EMBL/GenBank/DDBJ whole genome shotgun (WGS) entry which is preliminary data.</text>
</comment>
<keyword evidence="2" id="KW-1185">Reference proteome</keyword>
<evidence type="ECO:0000313" key="1">
    <source>
        <dbReference type="EMBL" id="GBF80185.1"/>
    </source>
</evidence>
<sequence length="203" mass="22435">MNKTSIFLQSSILGITAIALAYSPAVALSPPFTFALDVNGFSRPDDIFCAVDLDCALSRGGVSDVLTIYNGNGNIADRIFAFGNEETDNTYYFNPQGFAVDATQLGNFSTIIKQEFDYLFPGDNFGIFEINGDLVLGFQSDYQSNIFYGNISYQEEPGDNPYKYILEPGSRLTIPYDATLYLHPDLQLAGYTATFQSDYEVDN</sequence>
<accession>A0A401IFW7</accession>
<dbReference type="Proteomes" id="UP000287247">
    <property type="component" value="Unassembled WGS sequence"/>
</dbReference>
<name>A0A401IFW7_APHSA</name>
<organism evidence="1 2">
    <name type="scientific">Aphanothece sacrum FPU1</name>
    <dbReference type="NCBI Taxonomy" id="1920663"/>
    <lineage>
        <taxon>Bacteria</taxon>
        <taxon>Bacillati</taxon>
        <taxon>Cyanobacteriota</taxon>
        <taxon>Cyanophyceae</taxon>
        <taxon>Oscillatoriophycideae</taxon>
        <taxon>Chroococcales</taxon>
        <taxon>Aphanothecaceae</taxon>
        <taxon>Aphanothece</taxon>
    </lineage>
</organism>
<gene>
    <name evidence="1" type="ORF">AsFPU1_1586</name>
</gene>
<reference evidence="2" key="1">
    <citation type="submission" date="2017-05" db="EMBL/GenBank/DDBJ databases">
        <title>Physiological properties and genetic analysis related to exopolysaccharide production of fresh-water unicellular cyanobacterium Aphanothece sacrum, Suizenji Nori, that has been cultured as a food source in Japan.</title>
        <authorList>
            <person name="Kanesaki Y."/>
            <person name="Yoshikawa S."/>
            <person name="Ohki K."/>
        </authorList>
    </citation>
    <scope>NUCLEOTIDE SEQUENCE [LARGE SCALE GENOMIC DNA]</scope>
    <source>
        <strain evidence="2">FPU1</strain>
    </source>
</reference>
<dbReference type="RefSeq" id="WP_124975031.1">
    <property type="nucleotide sequence ID" value="NZ_BDQK01000006.1"/>
</dbReference>
<evidence type="ECO:0000313" key="2">
    <source>
        <dbReference type="Proteomes" id="UP000287247"/>
    </source>
</evidence>